<evidence type="ECO:0000256" key="2">
    <source>
        <dbReference type="ARBA" id="ARBA00023002"/>
    </source>
</evidence>
<dbReference type="PRINTS" id="PR00081">
    <property type="entry name" value="GDHRDH"/>
</dbReference>
<sequence length="253" mass="26540">MTQLLKDKVALVTGGASGIGYETARSFLREGARVMIGDINLEQGRKVAEELSSLGDIAFVENNVTAEASCQNAVEHTVKRFGRLDIAVNNAGVIGETKPLLELSAEGWQRTMNININGVFFGLKAQVNQMLATGGSIINLASIASKIATPSCADYITSKHAVDGLTKAAALDYATMGIRINSVGPGVIETPLLGTIGQTKDAQGSIKHAIGMHPMGRVGKVGEVANLITWLASDQASFCTGGYYPINGGYLAQ</sequence>
<dbReference type="eggNOG" id="COG1028">
    <property type="taxonomic scope" value="Bacteria"/>
</dbReference>
<organism evidence="3 4">
    <name type="scientific">Congregibacter litoralis KT71</name>
    <dbReference type="NCBI Taxonomy" id="314285"/>
    <lineage>
        <taxon>Bacteria</taxon>
        <taxon>Pseudomonadati</taxon>
        <taxon>Pseudomonadota</taxon>
        <taxon>Gammaproteobacteria</taxon>
        <taxon>Cellvibrionales</taxon>
        <taxon>Halieaceae</taxon>
        <taxon>Congregibacter</taxon>
    </lineage>
</organism>
<dbReference type="EMBL" id="AAOA02000004">
    <property type="protein sequence ID" value="EAQ96669.1"/>
    <property type="molecule type" value="Genomic_DNA"/>
</dbReference>
<evidence type="ECO:0000313" key="4">
    <source>
        <dbReference type="Proteomes" id="UP000019205"/>
    </source>
</evidence>
<dbReference type="Gene3D" id="3.40.50.720">
    <property type="entry name" value="NAD(P)-binding Rossmann-like Domain"/>
    <property type="match status" value="1"/>
</dbReference>
<accession>A4ABB5</accession>
<dbReference type="RefSeq" id="WP_008293737.1">
    <property type="nucleotide sequence ID" value="NZ_CM002299.1"/>
</dbReference>
<dbReference type="HOGENOM" id="CLU_010194_2_10_6"/>
<dbReference type="PANTHER" id="PTHR24321:SF8">
    <property type="entry name" value="ESTRADIOL 17-BETA-DEHYDROGENASE 8-RELATED"/>
    <property type="match status" value="1"/>
</dbReference>
<dbReference type="OrthoDB" id="9809287at2"/>
<proteinExistence type="inferred from homology"/>
<dbReference type="AlphaFoldDB" id="A4ABB5"/>
<evidence type="ECO:0000256" key="1">
    <source>
        <dbReference type="ARBA" id="ARBA00006484"/>
    </source>
</evidence>
<keyword evidence="2" id="KW-0560">Oxidoreductase</keyword>
<keyword evidence="4" id="KW-1185">Reference proteome</keyword>
<dbReference type="FunFam" id="3.40.50.720:FF:000084">
    <property type="entry name" value="Short-chain dehydrogenase reductase"/>
    <property type="match status" value="1"/>
</dbReference>
<dbReference type="PANTHER" id="PTHR24321">
    <property type="entry name" value="DEHYDROGENASES, SHORT CHAIN"/>
    <property type="match status" value="1"/>
</dbReference>
<reference evidence="3 4" key="1">
    <citation type="journal article" date="2007" name="Proc. Natl. Acad. Sci. U.S.A.">
        <title>Characterization of a marine gammaproteobacterium capable of aerobic anoxygenic photosynthesis.</title>
        <authorList>
            <person name="Fuchs B.M."/>
            <person name="Spring S."/>
            <person name="Teeling H."/>
            <person name="Quast C."/>
            <person name="Wulf J."/>
            <person name="Schattenhofer M."/>
            <person name="Yan S."/>
            <person name="Ferriera S."/>
            <person name="Johnson J."/>
            <person name="Glockner F.O."/>
            <person name="Amann R."/>
        </authorList>
    </citation>
    <scope>NUCLEOTIDE SEQUENCE [LARGE SCALE GENOMIC DNA]</scope>
    <source>
        <strain evidence="3">KT71</strain>
    </source>
</reference>
<evidence type="ECO:0008006" key="5">
    <source>
        <dbReference type="Google" id="ProtNLM"/>
    </source>
</evidence>
<dbReference type="Proteomes" id="UP000019205">
    <property type="component" value="Chromosome"/>
</dbReference>
<dbReference type="GO" id="GO:0016491">
    <property type="term" value="F:oxidoreductase activity"/>
    <property type="evidence" value="ECO:0007669"/>
    <property type="project" value="UniProtKB-KW"/>
</dbReference>
<evidence type="ECO:0000313" key="3">
    <source>
        <dbReference type="EMBL" id="EAQ96669.1"/>
    </source>
</evidence>
<dbReference type="NCBIfam" id="NF005559">
    <property type="entry name" value="PRK07231.1"/>
    <property type="match status" value="1"/>
</dbReference>
<dbReference type="STRING" id="314285.KT71_06579"/>
<comment type="caution">
    <text evidence="3">The sequence shown here is derived from an EMBL/GenBank/DDBJ whole genome shotgun (WGS) entry which is preliminary data.</text>
</comment>
<dbReference type="InterPro" id="IPR036291">
    <property type="entry name" value="NAD(P)-bd_dom_sf"/>
</dbReference>
<dbReference type="Pfam" id="PF13561">
    <property type="entry name" value="adh_short_C2"/>
    <property type="match status" value="1"/>
</dbReference>
<dbReference type="PRINTS" id="PR00080">
    <property type="entry name" value="SDRFAMILY"/>
</dbReference>
<dbReference type="SUPFAM" id="SSF51735">
    <property type="entry name" value="NAD(P)-binding Rossmann-fold domains"/>
    <property type="match status" value="1"/>
</dbReference>
<protein>
    <recommendedName>
        <fullName evidence="5">Dehydrogenase</fullName>
    </recommendedName>
</protein>
<reference evidence="3 4" key="2">
    <citation type="journal article" date="2009" name="PLoS ONE">
        <title>The photosynthetic apparatus and its regulation in the aerobic gammaproteobacterium Congregibacter litoralis gen. nov., sp. nov.</title>
        <authorList>
            <person name="Spring S."/>
            <person name="Lunsdorf H."/>
            <person name="Fuchs B.M."/>
            <person name="Tindall B.J."/>
        </authorList>
    </citation>
    <scope>NUCLEOTIDE SEQUENCE [LARGE SCALE GENOMIC DNA]</scope>
    <source>
        <strain evidence="3">KT71</strain>
    </source>
</reference>
<gene>
    <name evidence="3" type="ORF">KT71_06579</name>
</gene>
<comment type="similarity">
    <text evidence="1">Belongs to the short-chain dehydrogenases/reductases (SDR) family.</text>
</comment>
<name>A4ABB5_9GAMM</name>
<dbReference type="InterPro" id="IPR002347">
    <property type="entry name" value="SDR_fam"/>
</dbReference>